<comment type="caution">
    <text evidence="2">The sequence shown here is derived from an EMBL/GenBank/DDBJ whole genome shotgun (WGS) entry which is preliminary data.</text>
</comment>
<feature type="region of interest" description="Disordered" evidence="1">
    <location>
        <begin position="954"/>
        <end position="980"/>
    </location>
</feature>
<evidence type="ECO:0000313" key="3">
    <source>
        <dbReference type="Proteomes" id="UP000822688"/>
    </source>
</evidence>
<reference evidence="2" key="1">
    <citation type="submission" date="2020-06" db="EMBL/GenBank/DDBJ databases">
        <title>WGS assembly of Ceratodon purpureus strain R40.</title>
        <authorList>
            <person name="Carey S.B."/>
            <person name="Jenkins J."/>
            <person name="Shu S."/>
            <person name="Lovell J.T."/>
            <person name="Sreedasyam A."/>
            <person name="Maumus F."/>
            <person name="Tiley G.P."/>
            <person name="Fernandez-Pozo N."/>
            <person name="Barry K."/>
            <person name="Chen C."/>
            <person name="Wang M."/>
            <person name="Lipzen A."/>
            <person name="Daum C."/>
            <person name="Saski C.A."/>
            <person name="Payton A.C."/>
            <person name="Mcbreen J.C."/>
            <person name="Conrad R.E."/>
            <person name="Kollar L.M."/>
            <person name="Olsson S."/>
            <person name="Huttunen S."/>
            <person name="Landis J.B."/>
            <person name="Wickett N.J."/>
            <person name="Johnson M.G."/>
            <person name="Rensing S.A."/>
            <person name="Grimwood J."/>
            <person name="Schmutz J."/>
            <person name="Mcdaniel S.F."/>
        </authorList>
    </citation>
    <scope>NUCLEOTIDE SEQUENCE</scope>
    <source>
        <strain evidence="2">R40</strain>
    </source>
</reference>
<feature type="compositionally biased region" description="Basic and acidic residues" evidence="1">
    <location>
        <begin position="818"/>
        <end position="829"/>
    </location>
</feature>
<organism evidence="2 3">
    <name type="scientific">Ceratodon purpureus</name>
    <name type="common">Fire moss</name>
    <name type="synonym">Dicranum purpureum</name>
    <dbReference type="NCBI Taxonomy" id="3225"/>
    <lineage>
        <taxon>Eukaryota</taxon>
        <taxon>Viridiplantae</taxon>
        <taxon>Streptophyta</taxon>
        <taxon>Embryophyta</taxon>
        <taxon>Bryophyta</taxon>
        <taxon>Bryophytina</taxon>
        <taxon>Bryopsida</taxon>
        <taxon>Dicranidae</taxon>
        <taxon>Pseudoditrichales</taxon>
        <taxon>Ditrichaceae</taxon>
        <taxon>Ceratodon</taxon>
    </lineage>
</organism>
<evidence type="ECO:0000256" key="1">
    <source>
        <dbReference type="SAM" id="MobiDB-lite"/>
    </source>
</evidence>
<name>A0A8T0I1D3_CERPU</name>
<accession>A0A8T0I1D3</accession>
<dbReference type="AlphaFoldDB" id="A0A8T0I1D3"/>
<evidence type="ECO:0000313" key="2">
    <source>
        <dbReference type="EMBL" id="KAG0576827.1"/>
    </source>
</evidence>
<protein>
    <submittedName>
        <fullName evidence="2">Uncharacterized protein</fullName>
    </submittedName>
</protein>
<feature type="compositionally biased region" description="Polar residues" evidence="1">
    <location>
        <begin position="1049"/>
        <end position="1062"/>
    </location>
</feature>
<dbReference type="EMBL" id="CM026425">
    <property type="protein sequence ID" value="KAG0576827.1"/>
    <property type="molecule type" value="Genomic_DNA"/>
</dbReference>
<feature type="region of interest" description="Disordered" evidence="1">
    <location>
        <begin position="1049"/>
        <end position="1071"/>
    </location>
</feature>
<dbReference type="Proteomes" id="UP000822688">
    <property type="component" value="Chromosome 5"/>
</dbReference>
<gene>
    <name evidence="2" type="ORF">KC19_5G110800</name>
</gene>
<keyword evidence="3" id="KW-1185">Reference proteome</keyword>
<proteinExistence type="predicted"/>
<feature type="region of interest" description="Disordered" evidence="1">
    <location>
        <begin position="817"/>
        <end position="847"/>
    </location>
</feature>
<sequence>MEGARQSWGSVEEKLLTDIAKWKSKVGALPRLVEEAALIEGASVMPTGKGVATVKIGRLDWELTPPSNYSGYCETKDNWLLVSGSEFKVSVRSPYGTRPLQVCPQSDEVAFLGSQALLPLSMQNLGLREGSPGRDVSIDNLDVDDKLSNNLLARFFNTRETAASSSQKKAEIIGENFSTPFLRCVRDLQTAKSISDVLETILGLSAAYHLTQQALQQEQDETYDLTSYFYNEQVWEKDSRKNGSLWVRQQVNHAAMKCQTAAAAIAEVAEVGARVFVDLYSKPSEVPHAFQFKRDDEPNSDVVENLSDSEMDECSDEVDPDSTPRLPCEQDGLINSAIYEELKPSATEQYCKSEDFGPGAANLDGLSLDLINPLDCNQFGIEDLGDNNNPTGTLLRTHSFGSSWQSDVGNDTSSESSWEVVRSQRNESTLEDETDILGAEFSDAESLDVMLRDLDPFGKRDCSPLINDFFSLKMNSATCSGDDSDQEHSSCVQDERESKVLQRLASWSSSNSGGWTDHDILSSASSVKKTRTARLETLAEEPAYDPEISHAYRSYVLHAATEGNVLQWCSCKFNKLRCSIELKFQVGSFMEDDIATLSTGISRESPLHVEIFLDSTNVRESLLKGDVRVSAHQGVPSGHMGTWKDTGAKTKVLPPVAGMSCYIPHLVRQYLKQEVHVKRADSGYEFPDGELITGLMQYVVAQLVFIKQTCCICNHQTQSDLLTSIVPLPCEKNICQAMYGAWLVVTPPAVLELSTIEDWLMDSFSEDSLYEAYSRQFMTRRDVAWRGTYQEKVEKVAKWLADKIKASNSWLKVAVPKPKGDEKFDERETASPGQTFRDSKTQAPKRRKTLKLNDDERNWWAETAPWDDIEEQHDFGFETGTFIGNHMLDDSVPMVTSPQAPEESNVPVPSPRSLSKEKWEKASTSACPLDGTSAQAYGEMSYHEFLSQIKPHEVSAASAGPPKRSTGPVRGESSSQDDQDFRWEKILEDMEPISLKEKTVVSAEQPMRNSDGKLRFPDFWKFEKRTQVEKLKLEALGEESVSLWKRIHTQAQGESSSQNAVSPTWEDLGNA</sequence>